<keyword evidence="2" id="KW-1185">Reference proteome</keyword>
<accession>A0ABY8FDX1</accession>
<reference evidence="1 2" key="1">
    <citation type="submission" date="2023-03" db="EMBL/GenBank/DDBJ databases">
        <title>Roseibium porphyridii sp. nov. and Roseibium rhodosorbium sp. nov. isolated from marine algae, Porphyridium cruentum and Rhodosorus marinus, respectively.</title>
        <authorList>
            <person name="Lee M.W."/>
            <person name="Choi B.J."/>
            <person name="Lee J.K."/>
            <person name="Choi D.G."/>
            <person name="Baek J.H."/>
            <person name="Bayburt H."/>
            <person name="Kim J.M."/>
            <person name="Han D.M."/>
            <person name="Kim K.H."/>
            <person name="Jeon C.O."/>
        </authorList>
    </citation>
    <scope>NUCLEOTIDE SEQUENCE [LARGE SCALE GENOMIC DNA]</scope>
    <source>
        <strain evidence="1 2">KMA01</strain>
    </source>
</reference>
<evidence type="ECO:0000313" key="2">
    <source>
        <dbReference type="Proteomes" id="UP001209803"/>
    </source>
</evidence>
<protein>
    <recommendedName>
        <fullName evidence="3">Leucine-rich repeat domain-containing protein</fullName>
    </recommendedName>
</protein>
<organism evidence="1 2">
    <name type="scientific">Roseibium porphyridii</name>
    <dbReference type="NCBI Taxonomy" id="2866279"/>
    <lineage>
        <taxon>Bacteria</taxon>
        <taxon>Pseudomonadati</taxon>
        <taxon>Pseudomonadota</taxon>
        <taxon>Alphaproteobacteria</taxon>
        <taxon>Hyphomicrobiales</taxon>
        <taxon>Stappiaceae</taxon>
        <taxon>Roseibium</taxon>
    </lineage>
</organism>
<gene>
    <name evidence="1" type="ORF">K1718_12015</name>
</gene>
<proteinExistence type="predicted"/>
<dbReference type="Proteomes" id="UP001209803">
    <property type="component" value="Chromosome"/>
</dbReference>
<name>A0ABY8FDX1_9HYPH</name>
<sequence>MNRTFDAERLDVPDLLQRMPEGSSLSINTIRKADMKRLKGMDQLPLAFLGLRWLSAPDLTNVPLPSSLKELRIWHSNKLKSLDGIEVATGLEKLDLRENGLLENASAVRNLPKLHSLSIEGGNSSRQKVETLSFLEGLPLEHLSLVAVEGRSLDLGPVARLPKLKSLDVQGQEFPSVELAKVAASFPWFLDQLLDLPECSINGMACKKCGGRKKELFIKEAKGLWCPDCEAAGLEKALTGFQELVAGAP</sequence>
<dbReference type="InterPro" id="IPR032675">
    <property type="entry name" value="LRR_dom_sf"/>
</dbReference>
<dbReference type="EMBL" id="CP120863">
    <property type="protein sequence ID" value="WFE92055.1"/>
    <property type="molecule type" value="Genomic_DNA"/>
</dbReference>
<dbReference type="Gene3D" id="3.80.10.10">
    <property type="entry name" value="Ribonuclease Inhibitor"/>
    <property type="match status" value="1"/>
</dbReference>
<dbReference type="RefSeq" id="WP_265684568.1">
    <property type="nucleotide sequence ID" value="NZ_CP120863.1"/>
</dbReference>
<evidence type="ECO:0008006" key="3">
    <source>
        <dbReference type="Google" id="ProtNLM"/>
    </source>
</evidence>
<dbReference type="SUPFAM" id="SSF52058">
    <property type="entry name" value="L domain-like"/>
    <property type="match status" value="1"/>
</dbReference>
<evidence type="ECO:0000313" key="1">
    <source>
        <dbReference type="EMBL" id="WFE92055.1"/>
    </source>
</evidence>